<reference evidence="1" key="1">
    <citation type="journal article" date="2014" name="Front. Microbiol.">
        <title>High frequency of phylogenetically diverse reductive dehalogenase-homologous genes in deep subseafloor sedimentary metagenomes.</title>
        <authorList>
            <person name="Kawai M."/>
            <person name="Futagami T."/>
            <person name="Toyoda A."/>
            <person name="Takaki Y."/>
            <person name="Nishi S."/>
            <person name="Hori S."/>
            <person name="Arai W."/>
            <person name="Tsubouchi T."/>
            <person name="Morono Y."/>
            <person name="Uchiyama I."/>
            <person name="Ito T."/>
            <person name="Fujiyama A."/>
            <person name="Inagaki F."/>
            <person name="Takami H."/>
        </authorList>
    </citation>
    <scope>NUCLEOTIDE SEQUENCE</scope>
    <source>
        <strain evidence="1">Expedition CK06-06</strain>
    </source>
</reference>
<dbReference type="EMBL" id="BARU01006312">
    <property type="protein sequence ID" value="GAH46712.1"/>
    <property type="molecule type" value="Genomic_DNA"/>
</dbReference>
<protein>
    <submittedName>
        <fullName evidence="1">Uncharacterized protein</fullName>
    </submittedName>
</protein>
<accession>X1FP03</accession>
<comment type="caution">
    <text evidence="1">The sequence shown here is derived from an EMBL/GenBank/DDBJ whole genome shotgun (WGS) entry which is preliminary data.</text>
</comment>
<name>X1FP03_9ZZZZ</name>
<organism evidence="1">
    <name type="scientific">marine sediment metagenome</name>
    <dbReference type="NCBI Taxonomy" id="412755"/>
    <lineage>
        <taxon>unclassified sequences</taxon>
        <taxon>metagenomes</taxon>
        <taxon>ecological metagenomes</taxon>
    </lineage>
</organism>
<dbReference type="AlphaFoldDB" id="X1FP03"/>
<sequence length="82" mass="9385">MAVGLYFDGLNNYVDLNNRLFEELPDWTLTAWVYPSGETMRAIYTEGGDISTGQSVSEITITITQQMHLRLLYIIKVLIQEI</sequence>
<evidence type="ECO:0000313" key="1">
    <source>
        <dbReference type="EMBL" id="GAH46712.1"/>
    </source>
</evidence>
<dbReference type="SUPFAM" id="SSF49899">
    <property type="entry name" value="Concanavalin A-like lectins/glucanases"/>
    <property type="match status" value="1"/>
</dbReference>
<gene>
    <name evidence="1" type="ORF">S03H2_12404</name>
</gene>
<proteinExistence type="predicted"/>
<dbReference type="InterPro" id="IPR013320">
    <property type="entry name" value="ConA-like_dom_sf"/>
</dbReference>